<proteinExistence type="predicted"/>
<dbReference type="Proteomes" id="UP001230649">
    <property type="component" value="Unassembled WGS sequence"/>
</dbReference>
<name>A0ACC2VVX4_9TREE</name>
<evidence type="ECO:0000313" key="1">
    <source>
        <dbReference type="EMBL" id="KAJ9103047.1"/>
    </source>
</evidence>
<evidence type="ECO:0000313" key="2">
    <source>
        <dbReference type="Proteomes" id="UP001230649"/>
    </source>
</evidence>
<sequence>MNPHARPRLIEFHEQPYTPPAIRRPVQDMLTFAWTHRVWPLQHTSPAVLAGRVLESVLGRIGDEGKPVAVVDFCSGAGGPIPTIERVVNEHCAAKSLPATPFILTDLHPHTSAWHSLHRSASALSYISTSVDATRSSRDQLAKFVGEGGRHIRTFFLAFHHFDEKGAEEVIRDAMENADAIGIFELQEFNLGSLLVVTGLFPLTWLATPFLRPSLLQLFFTYIVPIIPLILVLDGYVSAYRTRTFAHIKYLADRAAEDLEKQGKQPTGARPWVWEQGRAAHTAGIGKMYYIVGRRADV</sequence>
<reference evidence="1" key="1">
    <citation type="submission" date="2023-04" db="EMBL/GenBank/DDBJ databases">
        <title>Draft Genome sequencing of Naganishia species isolated from polar environments using Oxford Nanopore Technology.</title>
        <authorList>
            <person name="Leo P."/>
            <person name="Venkateswaran K."/>
        </authorList>
    </citation>
    <scope>NUCLEOTIDE SEQUENCE</scope>
    <source>
        <strain evidence="1">MNA-CCFEE 5262</strain>
    </source>
</reference>
<accession>A0ACC2VVX4</accession>
<gene>
    <name evidence="1" type="ORF">QFC20_004856</name>
</gene>
<organism evidence="1 2">
    <name type="scientific">Naganishia adeliensis</name>
    <dbReference type="NCBI Taxonomy" id="92952"/>
    <lineage>
        <taxon>Eukaryota</taxon>
        <taxon>Fungi</taxon>
        <taxon>Dikarya</taxon>
        <taxon>Basidiomycota</taxon>
        <taxon>Agaricomycotina</taxon>
        <taxon>Tremellomycetes</taxon>
        <taxon>Filobasidiales</taxon>
        <taxon>Filobasidiaceae</taxon>
        <taxon>Naganishia</taxon>
    </lineage>
</organism>
<comment type="caution">
    <text evidence="1">The sequence shown here is derived from an EMBL/GenBank/DDBJ whole genome shotgun (WGS) entry which is preliminary data.</text>
</comment>
<dbReference type="EMBL" id="JASBWS010000060">
    <property type="protein sequence ID" value="KAJ9103047.1"/>
    <property type="molecule type" value="Genomic_DNA"/>
</dbReference>
<protein>
    <submittedName>
        <fullName evidence="1">Uncharacterized protein</fullName>
    </submittedName>
</protein>
<keyword evidence="2" id="KW-1185">Reference proteome</keyword>